<dbReference type="PANTHER" id="PTHR32463:SF0">
    <property type="entry name" value="L-FUCOSE KINASE"/>
    <property type="match status" value="1"/>
</dbReference>
<name>A0A6I6GN72_9BACT</name>
<keyword evidence="4" id="KW-0067">ATP-binding</keyword>
<dbReference type="InterPro" id="IPR006204">
    <property type="entry name" value="GHMP_kinase_N_dom"/>
</dbReference>
<dbReference type="InterPro" id="IPR052203">
    <property type="entry name" value="GHMP_Kinase-Related"/>
</dbReference>
<evidence type="ECO:0000256" key="2">
    <source>
        <dbReference type="ARBA" id="ARBA00022741"/>
    </source>
</evidence>
<dbReference type="SUPFAM" id="SSF55060">
    <property type="entry name" value="GHMP Kinase, C-terminal domain"/>
    <property type="match status" value="1"/>
</dbReference>
<dbReference type="Proteomes" id="UP000426027">
    <property type="component" value="Chromosome"/>
</dbReference>
<evidence type="ECO:0000259" key="7">
    <source>
        <dbReference type="Pfam" id="PF08544"/>
    </source>
</evidence>
<sequence>MHFRSKAPLRLGFAGGGTDVDPYASRFGGAVLNASIDLFAHASIEPLQENAIVLHDLDNKQELRFAWAPQLPTLHALPLHAAVFNRIHAQYGLPLSGFSLITSVDAPIGSGLGTSSTLVVAIISAFAEMLQLPLGEYDIARLAYDIERNDLQFAGGHQDQYAASFGGINFMEFGPGEQVIVNPLRIRHEVLQELEHNLVLYYTGHARQSGRIIEEQQANVRNDAQPSIQAMHHLKQQALLMKEALLKGRLQDMGDLFDIGFAYKKQMANGISNPHIEALYAAAKNAGATGGKISGAGGGGFVFFYCPNNTRHRVTETLNSFGGQVYPFHFCMHGVQSWTI</sequence>
<evidence type="ECO:0000256" key="1">
    <source>
        <dbReference type="ARBA" id="ARBA00022679"/>
    </source>
</evidence>
<evidence type="ECO:0000256" key="3">
    <source>
        <dbReference type="ARBA" id="ARBA00022777"/>
    </source>
</evidence>
<dbReference type="Gene3D" id="3.30.230.120">
    <property type="match status" value="1"/>
</dbReference>
<keyword evidence="3" id="KW-0418">Kinase</keyword>
<dbReference type="EMBL" id="CP046566">
    <property type="protein sequence ID" value="QGW29128.1"/>
    <property type="molecule type" value="Genomic_DNA"/>
</dbReference>
<dbReference type="InterPro" id="IPR036554">
    <property type="entry name" value="GHMP_kinase_C_sf"/>
</dbReference>
<proteinExistence type="inferred from homology"/>
<dbReference type="RefSeq" id="WP_157479481.1">
    <property type="nucleotide sequence ID" value="NZ_CP046566.1"/>
</dbReference>
<dbReference type="PANTHER" id="PTHR32463">
    <property type="entry name" value="L-FUCOSE KINASE"/>
    <property type="match status" value="1"/>
</dbReference>
<dbReference type="Pfam" id="PF00288">
    <property type="entry name" value="GHMP_kinases_N"/>
    <property type="match status" value="1"/>
</dbReference>
<gene>
    <name evidence="8" type="ORF">GLV81_14335</name>
</gene>
<evidence type="ECO:0000313" key="8">
    <source>
        <dbReference type="EMBL" id="QGW29128.1"/>
    </source>
</evidence>
<dbReference type="GO" id="GO:0042352">
    <property type="term" value="P:GDP-L-fucose salvage"/>
    <property type="evidence" value="ECO:0007669"/>
    <property type="project" value="TreeGrafter"/>
</dbReference>
<accession>A0A6I6GN72</accession>
<evidence type="ECO:0000256" key="5">
    <source>
        <dbReference type="ARBA" id="ARBA00038121"/>
    </source>
</evidence>
<dbReference type="InterPro" id="IPR014606">
    <property type="entry name" value="Heptose_7-P_kinase"/>
</dbReference>
<dbReference type="KEGG" id="fls:GLV81_14335"/>
<dbReference type="Pfam" id="PF08544">
    <property type="entry name" value="GHMP_kinases_C"/>
    <property type="match status" value="1"/>
</dbReference>
<comment type="similarity">
    <text evidence="5">Belongs to the GHMP kinase family.</text>
</comment>
<keyword evidence="2" id="KW-0547">Nucleotide-binding</keyword>
<dbReference type="PIRSF" id="PIRSF036406">
    <property type="entry name" value="Hept_kin"/>
    <property type="match status" value="1"/>
</dbReference>
<organism evidence="8 9">
    <name type="scientific">Phnomibacter ginsenosidimutans</name>
    <dbReference type="NCBI Taxonomy" id="2676868"/>
    <lineage>
        <taxon>Bacteria</taxon>
        <taxon>Pseudomonadati</taxon>
        <taxon>Bacteroidota</taxon>
        <taxon>Chitinophagia</taxon>
        <taxon>Chitinophagales</taxon>
        <taxon>Chitinophagaceae</taxon>
        <taxon>Phnomibacter</taxon>
    </lineage>
</organism>
<reference evidence="8 9" key="1">
    <citation type="submission" date="2019-11" db="EMBL/GenBank/DDBJ databases">
        <authorList>
            <person name="Im W.T."/>
        </authorList>
    </citation>
    <scope>NUCLEOTIDE SEQUENCE [LARGE SCALE GENOMIC DNA]</scope>
    <source>
        <strain evidence="8 9">SB-02</strain>
    </source>
</reference>
<keyword evidence="1" id="KW-0808">Transferase</keyword>
<dbReference type="SUPFAM" id="SSF54211">
    <property type="entry name" value="Ribosomal protein S5 domain 2-like"/>
    <property type="match status" value="1"/>
</dbReference>
<dbReference type="InterPro" id="IPR020568">
    <property type="entry name" value="Ribosomal_Su5_D2-typ_SF"/>
</dbReference>
<evidence type="ECO:0000256" key="4">
    <source>
        <dbReference type="ARBA" id="ARBA00022840"/>
    </source>
</evidence>
<dbReference type="InterPro" id="IPR013750">
    <property type="entry name" value="GHMP_kinase_C_dom"/>
</dbReference>
<evidence type="ECO:0000259" key="6">
    <source>
        <dbReference type="Pfam" id="PF00288"/>
    </source>
</evidence>
<protein>
    <submittedName>
        <fullName evidence="8">Dehydrogenase</fullName>
    </submittedName>
</protein>
<feature type="domain" description="GHMP kinase N-terminal" evidence="6">
    <location>
        <begin position="82"/>
        <end position="167"/>
    </location>
</feature>
<evidence type="ECO:0000313" key="9">
    <source>
        <dbReference type="Proteomes" id="UP000426027"/>
    </source>
</evidence>
<dbReference type="InterPro" id="IPR001174">
    <property type="entry name" value="HddA/FKP"/>
</dbReference>
<dbReference type="GO" id="GO:0005524">
    <property type="term" value="F:ATP binding"/>
    <property type="evidence" value="ECO:0007669"/>
    <property type="project" value="UniProtKB-KW"/>
</dbReference>
<keyword evidence="9" id="KW-1185">Reference proteome</keyword>
<feature type="domain" description="GHMP kinase C-terminal" evidence="7">
    <location>
        <begin position="241"/>
        <end position="321"/>
    </location>
</feature>
<dbReference type="GO" id="GO:0050201">
    <property type="term" value="F:fucokinase activity"/>
    <property type="evidence" value="ECO:0007669"/>
    <property type="project" value="TreeGrafter"/>
</dbReference>
<dbReference type="AlphaFoldDB" id="A0A6I6GN72"/>
<dbReference type="PRINTS" id="PR00960">
    <property type="entry name" value="LMBPPROTEIN"/>
</dbReference>